<dbReference type="InterPro" id="IPR006910">
    <property type="entry name" value="Rad21_Rec8_N"/>
</dbReference>
<evidence type="ECO:0000256" key="1">
    <source>
        <dbReference type="ARBA" id="ARBA00004123"/>
    </source>
</evidence>
<dbReference type="Pfam" id="PF04825">
    <property type="entry name" value="Rad21_Rec8_N"/>
    <property type="match status" value="1"/>
</dbReference>
<evidence type="ECO:0000313" key="14">
    <source>
        <dbReference type="Proteomes" id="UP000835052"/>
    </source>
</evidence>
<evidence type="ECO:0000256" key="3">
    <source>
        <dbReference type="ARBA" id="ARBA00006051"/>
    </source>
</evidence>
<gene>
    <name evidence="13" type="ORF">CAUJ_LOCUS13632</name>
</gene>
<dbReference type="PANTHER" id="PTHR12585">
    <property type="entry name" value="SCC1 / RAD21 FAMILY MEMBER"/>
    <property type="match status" value="1"/>
</dbReference>
<organism evidence="13 14">
    <name type="scientific">Caenorhabditis auriculariae</name>
    <dbReference type="NCBI Taxonomy" id="2777116"/>
    <lineage>
        <taxon>Eukaryota</taxon>
        <taxon>Metazoa</taxon>
        <taxon>Ecdysozoa</taxon>
        <taxon>Nematoda</taxon>
        <taxon>Chromadorea</taxon>
        <taxon>Rhabditida</taxon>
        <taxon>Rhabditina</taxon>
        <taxon>Rhabditomorpha</taxon>
        <taxon>Rhabditoidea</taxon>
        <taxon>Rhabditidae</taxon>
        <taxon>Peloderinae</taxon>
        <taxon>Caenorhabditis</taxon>
    </lineage>
</organism>
<dbReference type="InterPro" id="IPR006909">
    <property type="entry name" value="Rad21/Rec8_C_eu"/>
</dbReference>
<dbReference type="GO" id="GO:0006325">
    <property type="term" value="P:chromatin organization"/>
    <property type="evidence" value="ECO:0007669"/>
    <property type="project" value="InterPro"/>
</dbReference>
<keyword evidence="14" id="KW-1185">Reference proteome</keyword>
<dbReference type="Pfam" id="PF04729">
    <property type="entry name" value="ASF1_hist_chap"/>
    <property type="match status" value="1"/>
</dbReference>
<dbReference type="GO" id="GO:0003682">
    <property type="term" value="F:chromatin binding"/>
    <property type="evidence" value="ECO:0007669"/>
    <property type="project" value="TreeGrafter"/>
</dbReference>
<dbReference type="SUPFAM" id="SSF101546">
    <property type="entry name" value="ASF1-like"/>
    <property type="match status" value="1"/>
</dbReference>
<evidence type="ECO:0000259" key="12">
    <source>
        <dbReference type="Pfam" id="PF04825"/>
    </source>
</evidence>
<evidence type="ECO:0000256" key="9">
    <source>
        <dbReference type="ARBA" id="ARBA00023242"/>
    </source>
</evidence>
<evidence type="ECO:0000259" key="11">
    <source>
        <dbReference type="Pfam" id="PF04824"/>
    </source>
</evidence>
<evidence type="ECO:0008006" key="15">
    <source>
        <dbReference type="Google" id="ProtNLM"/>
    </source>
</evidence>
<protein>
    <recommendedName>
        <fullName evidence="15">Rad21/Rec8-like protein N-terminal domain-containing protein</fullName>
    </recommendedName>
</protein>
<dbReference type="GO" id="GO:0008278">
    <property type="term" value="C:cohesin complex"/>
    <property type="evidence" value="ECO:0007669"/>
    <property type="project" value="InterPro"/>
</dbReference>
<dbReference type="SUPFAM" id="SSF46785">
    <property type="entry name" value="Winged helix' DNA-binding domain"/>
    <property type="match status" value="1"/>
</dbReference>
<evidence type="ECO:0000256" key="4">
    <source>
        <dbReference type="ARBA" id="ARBA00009870"/>
    </source>
</evidence>
<evidence type="ECO:0000256" key="2">
    <source>
        <dbReference type="ARBA" id="ARBA00004286"/>
    </source>
</evidence>
<proteinExistence type="inferred from homology"/>
<dbReference type="InterPro" id="IPR039781">
    <property type="entry name" value="Rad21/Rec8-like"/>
</dbReference>
<dbReference type="InterPro" id="IPR006818">
    <property type="entry name" value="ASF1-like"/>
</dbReference>
<feature type="domain" description="Rad21/Rec8-like protein N-terminal" evidence="12">
    <location>
        <begin position="1"/>
        <end position="92"/>
    </location>
</feature>
<feature type="compositionally biased region" description="Acidic residues" evidence="10">
    <location>
        <begin position="688"/>
        <end position="717"/>
    </location>
</feature>
<comment type="similarity">
    <text evidence="4">Belongs to the rad21 family.</text>
</comment>
<evidence type="ECO:0000256" key="6">
    <source>
        <dbReference type="ARBA" id="ARBA00023015"/>
    </source>
</evidence>
<dbReference type="GO" id="GO:0005634">
    <property type="term" value="C:nucleus"/>
    <property type="evidence" value="ECO:0007669"/>
    <property type="project" value="UniProtKB-SubCell"/>
</dbReference>
<evidence type="ECO:0000256" key="8">
    <source>
        <dbReference type="ARBA" id="ARBA00023186"/>
    </source>
</evidence>
<dbReference type="Gene3D" id="2.60.40.1490">
    <property type="entry name" value="Histone chaperone ASF1-like"/>
    <property type="match status" value="1"/>
</dbReference>
<dbReference type="GO" id="GO:1990414">
    <property type="term" value="P:replication-born double-strand break repair via sister chromatid exchange"/>
    <property type="evidence" value="ECO:0007669"/>
    <property type="project" value="TreeGrafter"/>
</dbReference>
<feature type="region of interest" description="Disordered" evidence="10">
    <location>
        <begin position="688"/>
        <end position="776"/>
    </location>
</feature>
<reference evidence="13" key="1">
    <citation type="submission" date="2020-10" db="EMBL/GenBank/DDBJ databases">
        <authorList>
            <person name="Kikuchi T."/>
        </authorList>
    </citation>
    <scope>NUCLEOTIDE SEQUENCE</scope>
    <source>
        <strain evidence="13">NKZ352</strain>
    </source>
</reference>
<evidence type="ECO:0000256" key="5">
    <source>
        <dbReference type="ARBA" id="ARBA00022454"/>
    </source>
</evidence>
<dbReference type="OrthoDB" id="10071381at2759"/>
<dbReference type="Pfam" id="PF04824">
    <property type="entry name" value="Rad21_Rec8"/>
    <property type="match status" value="1"/>
</dbReference>
<sequence>MFYAQFVLAKKGPLAKIWLAAHWEKKLTKAQIFETDVPQAVEEMIKPKVKMALRTTGHLLLGVVRIYSKKARYLLADTNEAVLKIRLNFRHGFNLEIEPLLMEDYDVNQEMFEEMNVTIPEFLEAEAQIDYEANQCRLEDITLKDDYDMFGDCFRHQKLLLDDFGEESVYGSFESSSIPTPIERQPSSLIMDNGESSMQIRPDGDVVLQEFVSKVTGEHAGFAFEDAGFAPEDAHLFSMLADDVEMQREEIDNFGDSIRKPNSSVLQEKQKQDFNEGRSSFELQPLDLNRLGARAKGKRTTKKRKLVIDDATNIPSEQLKDDMQNFSDIIVPLSLAPPTKKLMNICHTGDVNYLMNTPGMDIGHHDLIKAYKECLVLRLHKPSNGHAPVDDPCEELCLSDEILPDGNYLEDTRMNDYADFEEEGFAAENQSVIEAVRDISDLSVPQNRSAIGFNSILHEEEKENDPLEPQATPSRGCLEAYGFGKKTVDECKWMKRTETILKKISTEIENSGKASFSNVVRSVGTRKSAAEHFYALLSLAKLQKIQVEQEEPFGDITILPGPKMIEFDQALDSVVVGPVPEGRHKFVFEASPPNSEKIPQEDLVGVSVLLLRCKYNEQEFLNLGWFVSNDYNDEELKANPPVKPIVGKLARTVQIDDLRVTSFSINWGGEQPVEYPPEEETVVDETDLMPLNDEGDDDEEDDETEDEKEEGEVDLNESIEKINDNVTNSLDEMEVDTNQGGEGMEVASEEVATDGKSAPMEISSAPLVDKTNGNNE</sequence>
<accession>A0A8S1HM67</accession>
<dbReference type="InterPro" id="IPR036747">
    <property type="entry name" value="ASF1-like_sf"/>
</dbReference>
<dbReference type="CDD" id="cd21792">
    <property type="entry name" value="Rad21_Rec8_M_NXP1-like"/>
    <property type="match status" value="1"/>
</dbReference>
<dbReference type="AlphaFoldDB" id="A0A8S1HM67"/>
<keyword evidence="5" id="KW-0158">Chromosome</keyword>
<dbReference type="EMBL" id="CAJGYM010000102">
    <property type="protein sequence ID" value="CAD6197723.1"/>
    <property type="molecule type" value="Genomic_DNA"/>
</dbReference>
<keyword evidence="6" id="KW-0805">Transcription regulation</keyword>
<evidence type="ECO:0000256" key="7">
    <source>
        <dbReference type="ARBA" id="ARBA00023163"/>
    </source>
</evidence>
<dbReference type="InterPro" id="IPR036390">
    <property type="entry name" value="WH_DNA-bd_sf"/>
</dbReference>
<dbReference type="Proteomes" id="UP000835052">
    <property type="component" value="Unassembled WGS sequence"/>
</dbReference>
<dbReference type="Gene3D" id="1.10.10.580">
    <property type="entry name" value="Structural maintenance of chromosome 1. Chain E"/>
    <property type="match status" value="1"/>
</dbReference>
<dbReference type="PANTHER" id="PTHR12585:SF68">
    <property type="entry name" value="SISTER CHROMATID COHESION PROTEIN 1"/>
    <property type="match status" value="1"/>
</dbReference>
<dbReference type="GO" id="GO:0007062">
    <property type="term" value="P:sister chromatid cohesion"/>
    <property type="evidence" value="ECO:0007669"/>
    <property type="project" value="InterPro"/>
</dbReference>
<name>A0A8S1HM67_9PELO</name>
<dbReference type="InterPro" id="IPR023093">
    <property type="entry name" value="ScpA-like_C"/>
</dbReference>
<keyword evidence="7" id="KW-0804">Transcription</keyword>
<comment type="subcellular location">
    <subcellularLocation>
        <location evidence="2">Chromosome</location>
    </subcellularLocation>
    <subcellularLocation>
        <location evidence="1">Nucleus</location>
    </subcellularLocation>
</comment>
<comment type="caution">
    <text evidence="13">The sequence shown here is derived from an EMBL/GenBank/DDBJ whole genome shotgun (WGS) entry which is preliminary data.</text>
</comment>
<dbReference type="InterPro" id="IPR049589">
    <property type="entry name" value="NXP1_M-like"/>
</dbReference>
<keyword evidence="8" id="KW-0143">Chaperone</keyword>
<evidence type="ECO:0000256" key="10">
    <source>
        <dbReference type="SAM" id="MobiDB-lite"/>
    </source>
</evidence>
<comment type="similarity">
    <text evidence="3">Belongs to the ASF1 family.</text>
</comment>
<evidence type="ECO:0000313" key="13">
    <source>
        <dbReference type="EMBL" id="CAD6197723.1"/>
    </source>
</evidence>
<keyword evidence="9" id="KW-0539">Nucleus</keyword>
<feature type="domain" description="Rad21/Rec8-like protein C-terminal eukaryotic" evidence="11">
    <location>
        <begin position="512"/>
        <end position="564"/>
    </location>
</feature>